<feature type="chain" id="PRO_5036513674" description="Glycine receptor subunit alphaZ1" evidence="11">
    <location>
        <begin position="24"/>
        <end position="999"/>
    </location>
</feature>
<feature type="compositionally biased region" description="Basic and acidic residues" evidence="12">
    <location>
        <begin position="894"/>
        <end position="908"/>
    </location>
</feature>
<evidence type="ECO:0000256" key="5">
    <source>
        <dbReference type="ARBA" id="ARBA00022692"/>
    </source>
</evidence>
<comment type="caution">
    <text evidence="11">Lacks conserved residue(s) required for the propagation of feature annotation.</text>
</comment>
<dbReference type="GO" id="GO:0005254">
    <property type="term" value="F:chloride channel activity"/>
    <property type="evidence" value="ECO:0007669"/>
    <property type="project" value="UniProtKB-ARBA"/>
</dbReference>
<dbReference type="CDD" id="cd19049">
    <property type="entry name" value="LGIC_TM_anion"/>
    <property type="match status" value="2"/>
</dbReference>
<dbReference type="InterPro" id="IPR006029">
    <property type="entry name" value="Neurotrans-gated_channel_TM"/>
</dbReference>
<feature type="transmembrane region" description="Helical" evidence="11">
    <location>
        <begin position="720"/>
        <end position="740"/>
    </location>
</feature>
<sequence>MELTKTLFFSFFALIVVPGNAVAKNLSAVIPPSYIKEVSPGADDATKKPIEVQIAIYITDVSSVNTKDMDLRSLDLLFRQTWQDDRLLPENAMNPGENQTVLSTSFLDKIWKPDPIILNSKKTVSAPATEIFLRWETFDCETAGDRYTNVNGQCKGVGIIDDLKMLQFNLITPIPFTKEESHRMLGKQVVSYSRLVMKFQFERVLTQYIVQTFLPSFFIICLAWFSFFMGLDSVPGRVTLLVTSQLTLVTMFASSLSAAIPPVAYLKAIDYWMLYCLFFLFLAQIEFVVVKVLDVLYRYERTGSYYNNPGAANSKPLKKKRPKDESASSSLQSSSSSTSGAFKGLAGIFRRTNTTGAWSVDHEARKQHQEEIKLQLEQENGDTDYQDQRGFCNLHLGWIDEKGRERLLWREIDIAFRFIFPILFGIFNLVFWPILIAIKFVNGAQNFSLLIPSDYVKEIPPRHNSTHPIEVQISLFINDLNSINVKDMDFRFILCFSVDRVDMMLRQTWIDSRLNPDAVIEAGKNFTVLSSNVLSMLWQPDPIISNAKSVSVAEMLTKFGNLVLFRDKRITYTLKLAVLLSCQMDFRQFPYDAQSCPLYIEIGSNKNELALTWEKFDCPNTTKIAVEDDDEMNCNPVGIISQLKLLQFELNDDIPFGSTEIIKFYGRGLANFTRLYLTFEFERVLTQYVVQTFVPSIFIICLAWFSFFMGMDSVPGRVTLLVTSQLTLVTMFASSLSAAIPPVSYLKAMDYWMLVCLFFIFLAQIEFVVAKILDVMYRYEKTGTYYGQAGTMSKPNSASDDDDYSNGRSMKQVPDAENPVSRGKEDKPHDHQARHHQVDKRHKKHAFTKFGMDEETAESSKTNNKPTKRAQSKGMFSRFLMTFATTPLDRRAFVSRKPEDARTIDSTDLKSVTSRGTTSYESQRRESDGTKLRSRNTNDMDNNLDDAGSDDDDGISLKLAWVDEDGDERILRAVADEVPSSSESELPLLRVRSPRSKSV</sequence>
<proteinExistence type="inferred from homology"/>
<feature type="transmembrane region" description="Helical" evidence="11">
    <location>
        <begin position="208"/>
        <end position="231"/>
    </location>
</feature>
<evidence type="ECO:0000256" key="7">
    <source>
        <dbReference type="ARBA" id="ARBA00022989"/>
    </source>
</evidence>
<feature type="domain" description="Neurotransmitter-gated ion-channel ligand-binding" evidence="13">
    <location>
        <begin position="33"/>
        <end position="124"/>
    </location>
</feature>
<dbReference type="AlphaFoldDB" id="A0A7R9GEI1"/>
<dbReference type="PRINTS" id="PR00253">
    <property type="entry name" value="GABAARECEPTR"/>
</dbReference>
<evidence type="ECO:0000256" key="3">
    <source>
        <dbReference type="ARBA" id="ARBA00022448"/>
    </source>
</evidence>
<feature type="region of interest" description="Disordered" evidence="12">
    <location>
        <begin position="310"/>
        <end position="340"/>
    </location>
</feature>
<dbReference type="InterPro" id="IPR036719">
    <property type="entry name" value="Neuro-gated_channel_TM_sf"/>
</dbReference>
<feature type="domain" description="Neurotransmitter-gated ion-channel transmembrane" evidence="14">
    <location>
        <begin position="692"/>
        <end position="836"/>
    </location>
</feature>
<dbReference type="SUPFAM" id="SSF90112">
    <property type="entry name" value="Neurotransmitter-gated ion-channel transmembrane pore"/>
    <property type="match status" value="2"/>
</dbReference>
<dbReference type="EMBL" id="OA883693">
    <property type="protein sequence ID" value="CAD7279493.1"/>
    <property type="molecule type" value="Genomic_DNA"/>
</dbReference>
<keyword evidence="5 11" id="KW-0812">Transmembrane</keyword>
<evidence type="ECO:0000256" key="1">
    <source>
        <dbReference type="ARBA" id="ARBA00004141"/>
    </source>
</evidence>
<comment type="subcellular location">
    <subcellularLocation>
        <location evidence="2">Cell membrane</location>
    </subcellularLocation>
    <subcellularLocation>
        <location evidence="1">Membrane</location>
        <topology evidence="1">Multi-pass membrane protein</topology>
    </subcellularLocation>
</comment>
<dbReference type="Pfam" id="PF02932">
    <property type="entry name" value="Neur_chan_memb"/>
    <property type="match status" value="2"/>
</dbReference>
<dbReference type="InterPro" id="IPR006201">
    <property type="entry name" value="Neur_channel"/>
</dbReference>
<dbReference type="PRINTS" id="PR00252">
    <property type="entry name" value="NRIONCHANNEL"/>
</dbReference>
<dbReference type="InterPro" id="IPR036734">
    <property type="entry name" value="Neur_chan_lig-bd_sf"/>
</dbReference>
<evidence type="ECO:0000256" key="4">
    <source>
        <dbReference type="ARBA" id="ARBA00022475"/>
    </source>
</evidence>
<dbReference type="CDD" id="cd18987">
    <property type="entry name" value="LGIC_ECD_anion"/>
    <property type="match status" value="1"/>
</dbReference>
<accession>A0A7R9GEI1</accession>
<feature type="compositionally biased region" description="Basic residues" evidence="12">
    <location>
        <begin position="832"/>
        <end position="847"/>
    </location>
</feature>
<evidence type="ECO:0000313" key="15">
    <source>
        <dbReference type="EMBL" id="CAD7279493.1"/>
    </source>
</evidence>
<feature type="transmembrane region" description="Helical" evidence="11">
    <location>
        <begin position="414"/>
        <end position="438"/>
    </location>
</feature>
<evidence type="ECO:0000256" key="2">
    <source>
        <dbReference type="ARBA" id="ARBA00004236"/>
    </source>
</evidence>
<evidence type="ECO:0000313" key="16">
    <source>
        <dbReference type="Proteomes" id="UP000678499"/>
    </source>
</evidence>
<feature type="compositionally biased region" description="Basic and acidic residues" evidence="12">
    <location>
        <begin position="822"/>
        <end position="831"/>
    </location>
</feature>
<name>A0A7R9GEI1_9CRUS</name>
<dbReference type="EMBL" id="CAJPEX010001656">
    <property type="protein sequence ID" value="CAG0919645.1"/>
    <property type="molecule type" value="Genomic_DNA"/>
</dbReference>
<keyword evidence="9 11" id="KW-0472">Membrane</keyword>
<evidence type="ECO:0000259" key="13">
    <source>
        <dbReference type="Pfam" id="PF02931"/>
    </source>
</evidence>
<evidence type="ECO:0000256" key="9">
    <source>
        <dbReference type="ARBA" id="ARBA00023136"/>
    </source>
</evidence>
<evidence type="ECO:0000256" key="12">
    <source>
        <dbReference type="SAM" id="MobiDB-lite"/>
    </source>
</evidence>
<dbReference type="Pfam" id="PF02931">
    <property type="entry name" value="Neur_chan_LBD"/>
    <property type="match status" value="2"/>
</dbReference>
<feature type="region of interest" description="Disordered" evidence="12">
    <location>
        <begin position="894"/>
        <end position="954"/>
    </location>
</feature>
<organism evidence="15">
    <name type="scientific">Notodromas monacha</name>
    <dbReference type="NCBI Taxonomy" id="399045"/>
    <lineage>
        <taxon>Eukaryota</taxon>
        <taxon>Metazoa</taxon>
        <taxon>Ecdysozoa</taxon>
        <taxon>Arthropoda</taxon>
        <taxon>Crustacea</taxon>
        <taxon>Oligostraca</taxon>
        <taxon>Ostracoda</taxon>
        <taxon>Podocopa</taxon>
        <taxon>Podocopida</taxon>
        <taxon>Cypridocopina</taxon>
        <taxon>Cypridoidea</taxon>
        <taxon>Cyprididae</taxon>
        <taxon>Notodromas</taxon>
    </lineage>
</organism>
<feature type="transmembrane region" description="Helical" evidence="11">
    <location>
        <begin position="752"/>
        <end position="773"/>
    </location>
</feature>
<dbReference type="PROSITE" id="PS00236">
    <property type="entry name" value="NEUROTR_ION_CHANNEL"/>
    <property type="match status" value="1"/>
</dbReference>
<evidence type="ECO:0000256" key="6">
    <source>
        <dbReference type="ARBA" id="ARBA00022729"/>
    </source>
</evidence>
<feature type="compositionally biased region" description="Acidic residues" evidence="12">
    <location>
        <begin position="942"/>
        <end position="954"/>
    </location>
</feature>
<dbReference type="GO" id="GO:0004888">
    <property type="term" value="F:transmembrane signaling receptor activity"/>
    <property type="evidence" value="ECO:0007669"/>
    <property type="project" value="InterPro"/>
</dbReference>
<comment type="similarity">
    <text evidence="11">Belongs to the ligand-gated ion channel (TC 1.A.9) family.</text>
</comment>
<feature type="domain" description="Neurotransmitter-gated ion-channel transmembrane" evidence="14">
    <location>
        <begin position="213"/>
        <end position="432"/>
    </location>
</feature>
<feature type="domain" description="Neurotransmitter-gated ion-channel ligand-binding" evidence="13">
    <location>
        <begin position="453"/>
        <end position="617"/>
    </location>
</feature>
<dbReference type="InterPro" id="IPR006028">
    <property type="entry name" value="GABAA/Glycine_rcpt"/>
</dbReference>
<evidence type="ECO:0008006" key="17">
    <source>
        <dbReference type="Google" id="ProtNLM"/>
    </source>
</evidence>
<dbReference type="PANTHER" id="PTHR18945">
    <property type="entry name" value="NEUROTRANSMITTER GATED ION CHANNEL"/>
    <property type="match status" value="1"/>
</dbReference>
<dbReference type="InterPro" id="IPR006202">
    <property type="entry name" value="Neur_chan_lig-bd"/>
</dbReference>
<dbReference type="InterPro" id="IPR018000">
    <property type="entry name" value="Neurotransmitter_ion_chnl_CS"/>
</dbReference>
<keyword evidence="4" id="KW-1003">Cell membrane</keyword>
<feature type="transmembrane region" description="Helical" evidence="11">
    <location>
        <begin position="688"/>
        <end position="708"/>
    </location>
</feature>
<keyword evidence="10 11" id="KW-0407">Ion channel</keyword>
<dbReference type="Proteomes" id="UP000678499">
    <property type="component" value="Unassembled WGS sequence"/>
</dbReference>
<feature type="compositionally biased region" description="Low complexity" evidence="12">
    <location>
        <begin position="327"/>
        <end position="339"/>
    </location>
</feature>
<feature type="region of interest" description="Disordered" evidence="12">
    <location>
        <begin position="975"/>
        <end position="999"/>
    </location>
</feature>
<keyword evidence="16" id="KW-1185">Reference proteome</keyword>
<dbReference type="GO" id="GO:0005230">
    <property type="term" value="F:extracellular ligand-gated monoatomic ion channel activity"/>
    <property type="evidence" value="ECO:0007669"/>
    <property type="project" value="InterPro"/>
</dbReference>
<dbReference type="GO" id="GO:0099095">
    <property type="term" value="F:ligand-gated monoatomic anion channel activity"/>
    <property type="evidence" value="ECO:0007669"/>
    <property type="project" value="UniProtKB-ARBA"/>
</dbReference>
<dbReference type="SUPFAM" id="SSF63712">
    <property type="entry name" value="Nicotinic receptor ligand binding domain-like"/>
    <property type="match status" value="2"/>
</dbReference>
<feature type="region of interest" description="Disordered" evidence="12">
    <location>
        <begin position="790"/>
        <end position="874"/>
    </location>
</feature>
<feature type="compositionally biased region" description="Polar residues" evidence="12">
    <location>
        <begin position="909"/>
        <end position="921"/>
    </location>
</feature>
<dbReference type="Gene3D" id="2.70.170.10">
    <property type="entry name" value="Neurotransmitter-gated ion-channel ligand-binding domain"/>
    <property type="match status" value="2"/>
</dbReference>
<feature type="transmembrane region" description="Helical" evidence="11">
    <location>
        <begin position="272"/>
        <end position="293"/>
    </location>
</feature>
<feature type="transmembrane region" description="Helical" evidence="11">
    <location>
        <begin position="238"/>
        <end position="260"/>
    </location>
</feature>
<evidence type="ECO:0000256" key="11">
    <source>
        <dbReference type="RuleBase" id="RU000687"/>
    </source>
</evidence>
<gene>
    <name evidence="15" type="ORF">NMOB1V02_LOCUS7165</name>
</gene>
<protein>
    <recommendedName>
        <fullName evidence="17">Glycine receptor subunit alphaZ1</fullName>
    </recommendedName>
</protein>
<evidence type="ECO:0000256" key="10">
    <source>
        <dbReference type="ARBA" id="ARBA00023303"/>
    </source>
</evidence>
<dbReference type="GO" id="GO:0005886">
    <property type="term" value="C:plasma membrane"/>
    <property type="evidence" value="ECO:0007669"/>
    <property type="project" value="UniProtKB-SubCell"/>
</dbReference>
<evidence type="ECO:0000259" key="14">
    <source>
        <dbReference type="Pfam" id="PF02932"/>
    </source>
</evidence>
<feature type="compositionally biased region" description="Basic and acidic residues" evidence="12">
    <location>
        <begin position="922"/>
        <end position="931"/>
    </location>
</feature>
<feature type="compositionally biased region" description="Low complexity" evidence="12">
    <location>
        <begin position="977"/>
        <end position="991"/>
    </location>
</feature>
<keyword evidence="8 11" id="KW-0406">Ion transport</keyword>
<keyword evidence="6 11" id="KW-0732">Signal</keyword>
<keyword evidence="3 11" id="KW-0813">Transport</keyword>
<evidence type="ECO:0000256" key="8">
    <source>
        <dbReference type="ARBA" id="ARBA00023065"/>
    </source>
</evidence>
<reference evidence="15" key="1">
    <citation type="submission" date="2020-11" db="EMBL/GenBank/DDBJ databases">
        <authorList>
            <person name="Tran Van P."/>
        </authorList>
    </citation>
    <scope>NUCLEOTIDE SEQUENCE</scope>
</reference>
<keyword evidence="7 11" id="KW-1133">Transmembrane helix</keyword>
<dbReference type="InterPro" id="IPR038050">
    <property type="entry name" value="Neuro_actylchol_rec"/>
</dbReference>
<feature type="signal peptide" evidence="11">
    <location>
        <begin position="1"/>
        <end position="23"/>
    </location>
</feature>
<dbReference type="Gene3D" id="1.20.58.390">
    <property type="entry name" value="Neurotransmitter-gated ion-channel transmembrane domain"/>
    <property type="match status" value="2"/>
</dbReference>
<dbReference type="OrthoDB" id="8175758at2759"/>